<evidence type="ECO:0000313" key="1">
    <source>
        <dbReference type="EMBL" id="AFC29499.1"/>
    </source>
</evidence>
<dbReference type="Proteomes" id="UP000007523">
    <property type="component" value="Chromosome"/>
</dbReference>
<sequence length="98" mass="11052">MMNELQIQEVKDDMARQYRQKTLNAAQIVTALLALKLAGVMTEKTMQSIIEEIVRTAEIPKAVKDSLSFAKKDKKTMRGLIDLAKERYGPKDENAVQA</sequence>
<dbReference type="HOGENOM" id="CLU_2331093_0_0_9"/>
<dbReference type="KEGG" id="pmq:PM3016_2617"/>
<proteinExistence type="predicted"/>
<evidence type="ECO:0000313" key="2">
    <source>
        <dbReference type="Proteomes" id="UP000007523"/>
    </source>
</evidence>
<keyword evidence="2" id="KW-1185">Reference proteome</keyword>
<protein>
    <submittedName>
        <fullName evidence="1">Uncharacterized protein</fullName>
    </submittedName>
</protein>
<dbReference type="RefSeq" id="WP_014369798.1">
    <property type="nucleotide sequence ID" value="NC_016935.1"/>
</dbReference>
<gene>
    <name evidence="1" type="ORF">PM3016_2617</name>
</gene>
<dbReference type="AlphaFoldDB" id="H6NF90"/>
<accession>H6NF90</accession>
<name>H6NF90_9BACL</name>
<organism evidence="1 2">
    <name type="scientific">Paenibacillus mucilaginosus 3016</name>
    <dbReference type="NCBI Taxonomy" id="1116391"/>
    <lineage>
        <taxon>Bacteria</taxon>
        <taxon>Bacillati</taxon>
        <taxon>Bacillota</taxon>
        <taxon>Bacilli</taxon>
        <taxon>Bacillales</taxon>
        <taxon>Paenibacillaceae</taxon>
        <taxon>Paenibacillus</taxon>
    </lineage>
</organism>
<dbReference type="EMBL" id="CP003235">
    <property type="protein sequence ID" value="AFC29499.1"/>
    <property type="molecule type" value="Genomic_DNA"/>
</dbReference>
<reference evidence="1 2" key="1">
    <citation type="journal article" date="2012" name="J. Bacteriol.">
        <title>Complete Genome Sequence of Paenibacillus mucilaginosus 3016, a Bacterium Functional as Microbial Fertilizer.</title>
        <authorList>
            <person name="Ma M."/>
            <person name="Wang Z."/>
            <person name="Li L."/>
            <person name="Jiang X."/>
            <person name="Guan D."/>
            <person name="Cao F."/>
            <person name="Chen H."/>
            <person name="Wang X."/>
            <person name="Shen D."/>
            <person name="Du B."/>
            <person name="Li J."/>
        </authorList>
    </citation>
    <scope>NUCLEOTIDE SEQUENCE [LARGE SCALE GENOMIC DNA]</scope>
    <source>
        <strain evidence="1 2">3016</strain>
    </source>
</reference>